<dbReference type="InterPro" id="IPR000172">
    <property type="entry name" value="GMC_OxRdtase_N"/>
</dbReference>
<evidence type="ECO:0000259" key="4">
    <source>
        <dbReference type="Pfam" id="PF00732"/>
    </source>
</evidence>
<dbReference type="AlphaFoldDB" id="A0A9W8MYR8"/>
<evidence type="ECO:0000313" key="6">
    <source>
        <dbReference type="Proteomes" id="UP001148786"/>
    </source>
</evidence>
<dbReference type="SUPFAM" id="SSF51905">
    <property type="entry name" value="FAD/NAD(P)-binding domain"/>
    <property type="match status" value="1"/>
</dbReference>
<dbReference type="Pfam" id="PF00732">
    <property type="entry name" value="GMC_oxred_N"/>
    <property type="match status" value="1"/>
</dbReference>
<dbReference type="OrthoDB" id="269227at2759"/>
<dbReference type="PANTHER" id="PTHR11552:SF218">
    <property type="entry name" value="GLUCOSE-METHANOL-CHOLINE OXIDOREDUCTASE N-TERMINAL DOMAIN-CONTAINING PROTEIN"/>
    <property type="match status" value="1"/>
</dbReference>
<comment type="caution">
    <text evidence="5">The sequence shown here is derived from an EMBL/GenBank/DDBJ whole genome shotgun (WGS) entry which is preliminary data.</text>
</comment>
<feature type="domain" description="Glucose-methanol-choline oxidoreductase N-terminal" evidence="4">
    <location>
        <begin position="54"/>
        <end position="218"/>
    </location>
</feature>
<proteinExistence type="inferred from homology"/>
<organism evidence="5 6">
    <name type="scientific">Agrocybe chaxingu</name>
    <dbReference type="NCBI Taxonomy" id="84603"/>
    <lineage>
        <taxon>Eukaryota</taxon>
        <taxon>Fungi</taxon>
        <taxon>Dikarya</taxon>
        <taxon>Basidiomycota</taxon>
        <taxon>Agaricomycotina</taxon>
        <taxon>Agaricomycetes</taxon>
        <taxon>Agaricomycetidae</taxon>
        <taxon>Agaricales</taxon>
        <taxon>Agaricineae</taxon>
        <taxon>Strophariaceae</taxon>
        <taxon>Agrocybe</taxon>
    </lineage>
</organism>
<protein>
    <recommendedName>
        <fullName evidence="4">Glucose-methanol-choline oxidoreductase N-terminal domain-containing protein</fullName>
    </recommendedName>
</protein>
<reference evidence="5" key="1">
    <citation type="submission" date="2022-07" db="EMBL/GenBank/DDBJ databases">
        <title>Genome Sequence of Agrocybe chaxingu.</title>
        <authorList>
            <person name="Buettner E."/>
        </authorList>
    </citation>
    <scope>NUCLEOTIDE SEQUENCE</scope>
    <source>
        <strain evidence="5">MP-N11</strain>
    </source>
</reference>
<dbReference type="Proteomes" id="UP001148786">
    <property type="component" value="Unassembled WGS sequence"/>
</dbReference>
<evidence type="ECO:0000256" key="3">
    <source>
        <dbReference type="SAM" id="SignalP"/>
    </source>
</evidence>
<dbReference type="GO" id="GO:0016614">
    <property type="term" value="F:oxidoreductase activity, acting on CH-OH group of donors"/>
    <property type="evidence" value="ECO:0007669"/>
    <property type="project" value="InterPro"/>
</dbReference>
<dbReference type="GO" id="GO:0050660">
    <property type="term" value="F:flavin adenine dinucleotide binding"/>
    <property type="evidence" value="ECO:0007669"/>
    <property type="project" value="InterPro"/>
</dbReference>
<dbReference type="Gene3D" id="3.30.560.10">
    <property type="entry name" value="Glucose Oxidase, domain 3"/>
    <property type="match status" value="1"/>
</dbReference>
<gene>
    <name evidence="5" type="ORF">NLJ89_g2752</name>
</gene>
<sequence>MLSRELVVLSIVSLAGVVRASPPHERSFDPHARSYHPTFHRRDYVTPAQANAAYDYVIAGGGLAGLVLAARLSDDTSRTVLVLEAGPSGDDVAPQINTPGETYYNSLLGAEPYDWLYQSTPQANAGGRTMRQPRGKLLGGSAAINGMYMVRPSEEEVQAWHDLIAPTDASAASAWNWDSFFTALKDAETFSPPTSDAQNTAGMKYVTESHGSSGKLHVTYPG</sequence>
<evidence type="ECO:0000256" key="1">
    <source>
        <dbReference type="ARBA" id="ARBA00010790"/>
    </source>
</evidence>
<comment type="similarity">
    <text evidence="1">Belongs to the GMC oxidoreductase family.</text>
</comment>
<feature type="signal peptide" evidence="3">
    <location>
        <begin position="1"/>
        <end position="20"/>
    </location>
</feature>
<keyword evidence="6" id="KW-1185">Reference proteome</keyword>
<dbReference type="InterPro" id="IPR036188">
    <property type="entry name" value="FAD/NAD-bd_sf"/>
</dbReference>
<dbReference type="Gene3D" id="3.50.50.60">
    <property type="entry name" value="FAD/NAD(P)-binding domain"/>
    <property type="match status" value="1"/>
</dbReference>
<name>A0A9W8MYR8_9AGAR</name>
<feature type="chain" id="PRO_5040984695" description="Glucose-methanol-choline oxidoreductase N-terminal domain-containing protein" evidence="3">
    <location>
        <begin position="21"/>
        <end position="222"/>
    </location>
</feature>
<accession>A0A9W8MYR8</accession>
<evidence type="ECO:0000313" key="5">
    <source>
        <dbReference type="EMBL" id="KAJ3513800.1"/>
    </source>
</evidence>
<dbReference type="EMBL" id="JANKHO010000178">
    <property type="protein sequence ID" value="KAJ3513800.1"/>
    <property type="molecule type" value="Genomic_DNA"/>
</dbReference>
<dbReference type="InterPro" id="IPR012132">
    <property type="entry name" value="GMC_OxRdtase"/>
</dbReference>
<comment type="subunit">
    <text evidence="2">Monomer.</text>
</comment>
<evidence type="ECO:0000256" key="2">
    <source>
        <dbReference type="ARBA" id="ARBA00011245"/>
    </source>
</evidence>
<keyword evidence="3" id="KW-0732">Signal</keyword>
<dbReference type="PANTHER" id="PTHR11552">
    <property type="entry name" value="GLUCOSE-METHANOL-CHOLINE GMC OXIDOREDUCTASE"/>
    <property type="match status" value="1"/>
</dbReference>